<dbReference type="PANTHER" id="PTHR11081">
    <property type="entry name" value="FLAP ENDONUCLEASE FAMILY MEMBER"/>
    <property type="match status" value="1"/>
</dbReference>
<dbReference type="Pfam" id="PF00867">
    <property type="entry name" value="XPG_I"/>
    <property type="match status" value="1"/>
</dbReference>
<comment type="similarity">
    <text evidence="3">Belongs to the XPG/RAD2 endonuclease family. EXO1 subfamily.</text>
</comment>
<keyword evidence="10" id="KW-0267">Excision nuclease</keyword>
<dbReference type="GO" id="GO:0046872">
    <property type="term" value="F:metal ion binding"/>
    <property type="evidence" value="ECO:0007669"/>
    <property type="project" value="UniProtKB-KW"/>
</dbReference>
<evidence type="ECO:0000259" key="16">
    <source>
        <dbReference type="SMART" id="SM00485"/>
    </source>
</evidence>
<gene>
    <name evidence="17" type="primary">exo1</name>
    <name evidence="17" type="ORF">Hypma_014158</name>
</gene>
<dbReference type="Gene3D" id="1.10.150.20">
    <property type="entry name" value="5' to 3' exonuclease, C-terminal subdomain"/>
    <property type="match status" value="1"/>
</dbReference>
<feature type="compositionally biased region" description="Low complexity" evidence="14">
    <location>
        <begin position="740"/>
        <end position="750"/>
    </location>
</feature>
<dbReference type="InterPro" id="IPR008918">
    <property type="entry name" value="HhH2"/>
</dbReference>
<keyword evidence="18" id="KW-1185">Reference proteome</keyword>
<evidence type="ECO:0000256" key="1">
    <source>
        <dbReference type="ARBA" id="ARBA00001946"/>
    </source>
</evidence>
<dbReference type="InterPro" id="IPR006085">
    <property type="entry name" value="XPG_DNA_repair_N"/>
</dbReference>
<dbReference type="CDD" id="cd09908">
    <property type="entry name" value="H3TH_EXO1"/>
    <property type="match status" value="1"/>
</dbReference>
<comment type="subcellular location">
    <subcellularLocation>
        <location evidence="2">Nucleus</location>
    </subcellularLocation>
</comment>
<dbReference type="PANTHER" id="PTHR11081:SF65">
    <property type="entry name" value="DNA DAMAGE-INDUCIBLE PROTEIN DIN7-RELATED"/>
    <property type="match status" value="1"/>
</dbReference>
<dbReference type="OrthoDB" id="26491at2759"/>
<keyword evidence="13" id="KW-0539">Nucleus</keyword>
<keyword evidence="7" id="KW-0378">Hydrolase</keyword>
<comment type="caution">
    <text evidence="17">The sequence shown here is derived from an EMBL/GenBank/DDBJ whole genome shotgun (WGS) entry which is preliminary data.</text>
</comment>
<feature type="compositionally biased region" description="Basic and acidic residues" evidence="14">
    <location>
        <begin position="86"/>
        <end position="100"/>
    </location>
</feature>
<evidence type="ECO:0000313" key="17">
    <source>
        <dbReference type="EMBL" id="RDB29949.1"/>
    </source>
</evidence>
<dbReference type="EMBL" id="LUEZ02000009">
    <property type="protein sequence ID" value="RDB29949.1"/>
    <property type="molecule type" value="Genomic_DNA"/>
</dbReference>
<dbReference type="SUPFAM" id="SSF88723">
    <property type="entry name" value="PIN domain-like"/>
    <property type="match status" value="1"/>
</dbReference>
<keyword evidence="8" id="KW-0269">Exonuclease</keyword>
<dbReference type="GO" id="GO:0017108">
    <property type="term" value="F:5'-flap endonuclease activity"/>
    <property type="evidence" value="ECO:0007669"/>
    <property type="project" value="TreeGrafter"/>
</dbReference>
<dbReference type="SMART" id="SM00484">
    <property type="entry name" value="XPGI"/>
    <property type="match status" value="1"/>
</dbReference>
<feature type="region of interest" description="Disordered" evidence="14">
    <location>
        <begin position="503"/>
        <end position="667"/>
    </location>
</feature>
<feature type="domain" description="XPG N-terminal" evidence="16">
    <location>
        <begin position="1"/>
        <end position="99"/>
    </location>
</feature>
<evidence type="ECO:0000256" key="14">
    <source>
        <dbReference type="SAM" id="MobiDB-lite"/>
    </source>
</evidence>
<keyword evidence="12" id="KW-0234">DNA repair</keyword>
<evidence type="ECO:0000256" key="12">
    <source>
        <dbReference type="ARBA" id="ARBA00023204"/>
    </source>
</evidence>
<dbReference type="Pfam" id="PF00752">
    <property type="entry name" value="XPG_N"/>
    <property type="match status" value="1"/>
</dbReference>
<dbReference type="SMART" id="SM00485">
    <property type="entry name" value="XPGN"/>
    <property type="match status" value="1"/>
</dbReference>
<dbReference type="GO" id="GO:0005634">
    <property type="term" value="C:nucleus"/>
    <property type="evidence" value="ECO:0007669"/>
    <property type="project" value="UniProtKB-SubCell"/>
</dbReference>
<evidence type="ECO:0000256" key="7">
    <source>
        <dbReference type="ARBA" id="ARBA00022801"/>
    </source>
</evidence>
<evidence type="ECO:0000256" key="3">
    <source>
        <dbReference type="ARBA" id="ARBA00010563"/>
    </source>
</evidence>
<feature type="region of interest" description="Disordered" evidence="14">
    <location>
        <begin position="696"/>
        <end position="757"/>
    </location>
</feature>
<dbReference type="STRING" id="39966.A0A369K5R1"/>
<dbReference type="InterPro" id="IPR036279">
    <property type="entry name" value="5-3_exonuclease_C_sf"/>
</dbReference>
<dbReference type="SMART" id="SM00279">
    <property type="entry name" value="HhH2"/>
    <property type="match status" value="1"/>
</dbReference>
<dbReference type="InterPro" id="IPR006086">
    <property type="entry name" value="XPG-I_dom"/>
</dbReference>
<dbReference type="GO" id="GO:0003677">
    <property type="term" value="F:DNA binding"/>
    <property type="evidence" value="ECO:0007669"/>
    <property type="project" value="UniProtKB-KW"/>
</dbReference>
<evidence type="ECO:0000256" key="9">
    <source>
        <dbReference type="ARBA" id="ARBA00022842"/>
    </source>
</evidence>
<dbReference type="PRINTS" id="PR00853">
    <property type="entry name" value="XPGRADSUPER"/>
</dbReference>
<dbReference type="Proteomes" id="UP000076154">
    <property type="component" value="Unassembled WGS sequence"/>
</dbReference>
<evidence type="ECO:0000313" key="18">
    <source>
        <dbReference type="Proteomes" id="UP000076154"/>
    </source>
</evidence>
<name>A0A369K5R1_HYPMA</name>
<dbReference type="InterPro" id="IPR037315">
    <property type="entry name" value="EXO1_H3TH"/>
</dbReference>
<dbReference type="InterPro" id="IPR019974">
    <property type="entry name" value="XPG_CS"/>
</dbReference>
<dbReference type="FunFam" id="3.40.50.1010:FF:000002">
    <property type="entry name" value="Exonuclease 1, putative"/>
    <property type="match status" value="1"/>
</dbReference>
<organism evidence="17 18">
    <name type="scientific">Hypsizygus marmoreus</name>
    <name type="common">White beech mushroom</name>
    <name type="synonym">Agaricus marmoreus</name>
    <dbReference type="NCBI Taxonomy" id="39966"/>
    <lineage>
        <taxon>Eukaryota</taxon>
        <taxon>Fungi</taxon>
        <taxon>Dikarya</taxon>
        <taxon>Basidiomycota</taxon>
        <taxon>Agaricomycotina</taxon>
        <taxon>Agaricomycetes</taxon>
        <taxon>Agaricomycetidae</taxon>
        <taxon>Agaricales</taxon>
        <taxon>Tricholomatineae</taxon>
        <taxon>Lyophyllaceae</taxon>
        <taxon>Hypsizygus</taxon>
    </lineage>
</organism>
<dbReference type="GO" id="GO:0035312">
    <property type="term" value="F:5'-3' DNA exonuclease activity"/>
    <property type="evidence" value="ECO:0007669"/>
    <property type="project" value="InterPro"/>
</dbReference>
<dbReference type="PROSITE" id="PS00842">
    <property type="entry name" value="XPG_2"/>
    <property type="match status" value="1"/>
</dbReference>
<feature type="compositionally biased region" description="Polar residues" evidence="14">
    <location>
        <begin position="512"/>
        <end position="533"/>
    </location>
</feature>
<feature type="region of interest" description="Disordered" evidence="14">
    <location>
        <begin position="86"/>
        <end position="112"/>
    </location>
</feature>
<evidence type="ECO:0000256" key="13">
    <source>
        <dbReference type="ARBA" id="ARBA00023242"/>
    </source>
</evidence>
<sequence>MGISGLLPALKSIQVTKHLSEFAGQTLAVDAYVWLHKGVLTCATELATGKDTHKYVDYAMRRVRLLRHHHIEPYIVFDGGPLPAKKGTEDDRKQRRDKSLAKGNALAAQGKHKEARDHYVKCVDVTPQMAFQLIKALRAENVRYVVAPYEADAQLAYLERIGLVDGILTEDSDLLVFGCRQVLFKFDFVASTVVSITRKDFASVSGSGSDICLVGWSDVQFRAMAILSGCDYLPSIQGVGLKTACSLLRKWKTAEQVVRVITLEGKKSVPRNYLDQFKLADKCFQHQRVYCPRKERLVYLTEVDLDWNDELEADLDPSLAKKLAAGDVDPVSLSTMEDINPRFLPRARALPLVSHPVNRRDKGKGKAMDTPVKEGILSFFGPNPTIPPRQGARLSISISPNRKGSVGKASGKRTLAEIMDHDIAVKKQKQRSRFFDTPEPKALARATTTPIANPSRERENKENVYIVVEMDDEEPDIDSNVSMEAQGEVDSDMEITINDPEEVEQEDGYISPTPSCSGDMQDLSSPVRGTQTPMRKRGTGTDREIDFGVDPISSPPSQRKWRPKSVTRSVTRTRSLDLPQPHPPARLDSTCSSLIPTSGQPDAPPPALFPGPDLRHAFADDLSSDIDCSEDEERQVSGSNSSATPTPSPPTPATPDEAVFDDDDFCDPEELASKANVMRKQAVIAGWRERWALNGGSAKSHKPIQSKLSRRETNVTPVGRHTISHPDSQFRPYPRSAPHSASRTTSNSRRAQTRKSLPFFTPVRKAGGHSTLDLSGVLDSPTLCADLEVEVEGSVVLSSARLERFRSVVAFSGELDEEIIQNPYRCPR</sequence>
<dbReference type="GO" id="GO:0006281">
    <property type="term" value="P:DNA repair"/>
    <property type="evidence" value="ECO:0007669"/>
    <property type="project" value="UniProtKB-KW"/>
</dbReference>
<dbReference type="FunFam" id="1.10.150.20:FF:000011">
    <property type="entry name" value="exonuclease 1"/>
    <property type="match status" value="1"/>
</dbReference>
<feature type="compositionally biased region" description="Acidic residues" evidence="14">
    <location>
        <begin position="658"/>
        <end position="667"/>
    </location>
</feature>
<dbReference type="InterPro" id="IPR044752">
    <property type="entry name" value="PIN-like_EXO1"/>
</dbReference>
<dbReference type="SUPFAM" id="SSF47807">
    <property type="entry name" value="5' to 3' exonuclease, C-terminal subdomain"/>
    <property type="match status" value="1"/>
</dbReference>
<reference evidence="17" key="1">
    <citation type="submission" date="2018-04" db="EMBL/GenBank/DDBJ databases">
        <title>Whole genome sequencing of Hypsizygus marmoreus.</title>
        <authorList>
            <person name="Choi I.-G."/>
            <person name="Min B."/>
            <person name="Kim J.-G."/>
            <person name="Kim S."/>
            <person name="Oh Y.-L."/>
            <person name="Kong W.-S."/>
            <person name="Park H."/>
            <person name="Jeong J."/>
            <person name="Song E.-S."/>
        </authorList>
    </citation>
    <scope>NUCLEOTIDE SEQUENCE [LARGE SCALE GENOMIC DNA]</scope>
    <source>
        <strain evidence="17">51987-8</strain>
    </source>
</reference>
<keyword evidence="6" id="KW-0227">DNA damage</keyword>
<evidence type="ECO:0000259" key="15">
    <source>
        <dbReference type="SMART" id="SM00484"/>
    </source>
</evidence>
<evidence type="ECO:0000256" key="8">
    <source>
        <dbReference type="ARBA" id="ARBA00022839"/>
    </source>
</evidence>
<dbReference type="InterPro" id="IPR006084">
    <property type="entry name" value="XPG/Rad2"/>
</dbReference>
<accession>A0A369K5R1</accession>
<comment type="cofactor">
    <cofactor evidence="1">
        <name>Mg(2+)</name>
        <dbReference type="ChEBI" id="CHEBI:18420"/>
    </cofactor>
</comment>
<proteinExistence type="inferred from homology"/>
<protein>
    <submittedName>
        <fullName evidence="17">Exodeoxyribonuclease 1</fullName>
    </submittedName>
</protein>
<evidence type="ECO:0000256" key="11">
    <source>
        <dbReference type="ARBA" id="ARBA00023125"/>
    </source>
</evidence>
<evidence type="ECO:0000256" key="10">
    <source>
        <dbReference type="ARBA" id="ARBA00022881"/>
    </source>
</evidence>
<feature type="compositionally biased region" description="Polar residues" evidence="14">
    <location>
        <begin position="589"/>
        <end position="600"/>
    </location>
</feature>
<dbReference type="Gene3D" id="3.40.50.1010">
    <property type="entry name" value="5'-nuclease"/>
    <property type="match status" value="1"/>
</dbReference>
<keyword evidence="9" id="KW-0460">Magnesium</keyword>
<keyword evidence="4" id="KW-0540">Nuclease</keyword>
<evidence type="ECO:0000256" key="6">
    <source>
        <dbReference type="ARBA" id="ARBA00022763"/>
    </source>
</evidence>
<feature type="domain" description="XPG-I" evidence="15">
    <location>
        <begin position="138"/>
        <end position="213"/>
    </location>
</feature>
<evidence type="ECO:0000256" key="4">
    <source>
        <dbReference type="ARBA" id="ARBA00022722"/>
    </source>
</evidence>
<keyword evidence="11" id="KW-0238">DNA-binding</keyword>
<dbReference type="InterPro" id="IPR029060">
    <property type="entry name" value="PIN-like_dom_sf"/>
</dbReference>
<feature type="compositionally biased region" description="Acidic residues" evidence="14">
    <location>
        <begin position="622"/>
        <end position="633"/>
    </location>
</feature>
<evidence type="ECO:0000256" key="2">
    <source>
        <dbReference type="ARBA" id="ARBA00004123"/>
    </source>
</evidence>
<dbReference type="PROSITE" id="PS00841">
    <property type="entry name" value="XPG_1"/>
    <property type="match status" value="1"/>
</dbReference>
<keyword evidence="5" id="KW-0479">Metal-binding</keyword>
<dbReference type="InParanoid" id="A0A369K5R1"/>
<dbReference type="CDD" id="cd09857">
    <property type="entry name" value="PIN_EXO1"/>
    <property type="match status" value="1"/>
</dbReference>
<evidence type="ECO:0000256" key="5">
    <source>
        <dbReference type="ARBA" id="ARBA00022723"/>
    </source>
</evidence>
<dbReference type="AlphaFoldDB" id="A0A369K5R1"/>